<gene>
    <name evidence="1" type="ORF">ACFQL7_09935</name>
</gene>
<evidence type="ECO:0000313" key="2">
    <source>
        <dbReference type="Proteomes" id="UP001596417"/>
    </source>
</evidence>
<keyword evidence="2" id="KW-1185">Reference proteome</keyword>
<sequence length="45" mass="4778">MMISAANCSWNVAQAGTAGKAETPWPGNGTTPVYSKVVLEDVRRI</sequence>
<dbReference type="AlphaFoldDB" id="A0ABD5YSE1"/>
<reference evidence="1 2" key="1">
    <citation type="journal article" date="2019" name="Int. J. Syst. Evol. Microbiol.">
        <title>The Global Catalogue of Microorganisms (GCM) 10K type strain sequencing project: providing services to taxonomists for standard genome sequencing and annotation.</title>
        <authorList>
            <consortium name="The Broad Institute Genomics Platform"/>
            <consortium name="The Broad Institute Genome Sequencing Center for Infectious Disease"/>
            <person name="Wu L."/>
            <person name="Ma J."/>
        </authorList>
    </citation>
    <scope>NUCLEOTIDE SEQUENCE [LARGE SCALE GENOMIC DNA]</scope>
    <source>
        <strain evidence="1 2">RDMS1</strain>
    </source>
</reference>
<organism evidence="1 2">
    <name type="scientific">Halocatena marina</name>
    <dbReference type="NCBI Taxonomy" id="2934937"/>
    <lineage>
        <taxon>Archaea</taxon>
        <taxon>Methanobacteriati</taxon>
        <taxon>Methanobacteriota</taxon>
        <taxon>Stenosarchaea group</taxon>
        <taxon>Halobacteria</taxon>
        <taxon>Halobacteriales</taxon>
        <taxon>Natronomonadaceae</taxon>
        <taxon>Halocatena</taxon>
    </lineage>
</organism>
<comment type="caution">
    <text evidence="1">The sequence shown here is derived from an EMBL/GenBank/DDBJ whole genome shotgun (WGS) entry which is preliminary data.</text>
</comment>
<name>A0ABD5YSE1_9EURY</name>
<accession>A0ABD5YSE1</accession>
<dbReference type="RefSeq" id="WP_390205462.1">
    <property type="nucleotide sequence ID" value="NZ_JBHTAX010000001.1"/>
</dbReference>
<evidence type="ECO:0000313" key="1">
    <source>
        <dbReference type="EMBL" id="MFC7190141.1"/>
    </source>
</evidence>
<dbReference type="EMBL" id="JBHTAX010000001">
    <property type="protein sequence ID" value="MFC7190141.1"/>
    <property type="molecule type" value="Genomic_DNA"/>
</dbReference>
<proteinExistence type="predicted"/>
<protein>
    <submittedName>
        <fullName evidence="1">Uncharacterized protein</fullName>
    </submittedName>
</protein>
<dbReference type="Proteomes" id="UP001596417">
    <property type="component" value="Unassembled WGS sequence"/>
</dbReference>